<dbReference type="EMBL" id="BOMG01000082">
    <property type="protein sequence ID" value="GID58242.1"/>
    <property type="molecule type" value="Genomic_DNA"/>
</dbReference>
<keyword evidence="2" id="KW-1185">Reference proteome</keyword>
<accession>A0ABQ3XID4</accession>
<gene>
    <name evidence="1" type="ORF">Aco03nite_066460</name>
</gene>
<evidence type="ECO:0000313" key="2">
    <source>
        <dbReference type="Proteomes" id="UP000612282"/>
    </source>
</evidence>
<protein>
    <submittedName>
        <fullName evidence="1">Uncharacterized protein</fullName>
    </submittedName>
</protein>
<organism evidence="1 2">
    <name type="scientific">Actinoplanes couchii</name>
    <dbReference type="NCBI Taxonomy" id="403638"/>
    <lineage>
        <taxon>Bacteria</taxon>
        <taxon>Bacillati</taxon>
        <taxon>Actinomycetota</taxon>
        <taxon>Actinomycetes</taxon>
        <taxon>Micromonosporales</taxon>
        <taxon>Micromonosporaceae</taxon>
        <taxon>Actinoplanes</taxon>
    </lineage>
</organism>
<dbReference type="Proteomes" id="UP000612282">
    <property type="component" value="Unassembled WGS sequence"/>
</dbReference>
<reference evidence="1 2" key="1">
    <citation type="submission" date="2021-01" db="EMBL/GenBank/DDBJ databases">
        <title>Whole genome shotgun sequence of Actinoplanes couchii NBRC 106145.</title>
        <authorList>
            <person name="Komaki H."/>
            <person name="Tamura T."/>
        </authorList>
    </citation>
    <scope>NUCLEOTIDE SEQUENCE [LARGE SCALE GENOMIC DNA]</scope>
    <source>
        <strain evidence="1 2">NBRC 106145</strain>
    </source>
</reference>
<evidence type="ECO:0000313" key="1">
    <source>
        <dbReference type="EMBL" id="GID58242.1"/>
    </source>
</evidence>
<comment type="caution">
    <text evidence="1">The sequence shown here is derived from an EMBL/GenBank/DDBJ whole genome shotgun (WGS) entry which is preliminary data.</text>
</comment>
<name>A0ABQ3XID4_9ACTN</name>
<sequence length="64" mass="7392">MSALSVRGSRRPETWSPMQTFRRLVRQRRLRDYDDLVSEVKGLPAPGLMRLAGHPIEGSRDAEW</sequence>
<proteinExistence type="predicted"/>